<keyword evidence="3" id="KW-1185">Reference proteome</keyword>
<feature type="region of interest" description="Disordered" evidence="1">
    <location>
        <begin position="169"/>
        <end position="192"/>
    </location>
</feature>
<proteinExistence type="predicted"/>
<dbReference type="Proteomes" id="UP000003835">
    <property type="component" value="Unassembled WGS sequence"/>
</dbReference>
<name>B4VUP0_9CYAN</name>
<organism evidence="2 3">
    <name type="scientific">Coleofasciculus chthonoplastes PCC 7420</name>
    <dbReference type="NCBI Taxonomy" id="118168"/>
    <lineage>
        <taxon>Bacteria</taxon>
        <taxon>Bacillati</taxon>
        <taxon>Cyanobacteriota</taxon>
        <taxon>Cyanophyceae</taxon>
        <taxon>Coleofasciculales</taxon>
        <taxon>Coleofasciculaceae</taxon>
        <taxon>Coleofasciculus</taxon>
    </lineage>
</organism>
<dbReference type="AlphaFoldDB" id="B4VUP0"/>
<dbReference type="eggNOG" id="COG4223">
    <property type="taxonomic scope" value="Bacteria"/>
</dbReference>
<evidence type="ECO:0000313" key="2">
    <source>
        <dbReference type="EMBL" id="EDX74408.1"/>
    </source>
</evidence>
<gene>
    <name evidence="2" type="ORF">MC7420_3932</name>
</gene>
<evidence type="ECO:0000256" key="1">
    <source>
        <dbReference type="SAM" id="MobiDB-lite"/>
    </source>
</evidence>
<feature type="compositionally biased region" description="Low complexity" evidence="1">
    <location>
        <begin position="182"/>
        <end position="192"/>
    </location>
</feature>
<accession>B4VUP0</accession>
<protein>
    <submittedName>
        <fullName evidence="2">Uncharacterized protein</fullName>
    </submittedName>
</protein>
<reference evidence="2 3" key="1">
    <citation type="submission" date="2008-07" db="EMBL/GenBank/DDBJ databases">
        <authorList>
            <person name="Tandeau de Marsac N."/>
            <person name="Ferriera S."/>
            <person name="Johnson J."/>
            <person name="Kravitz S."/>
            <person name="Beeson K."/>
            <person name="Sutton G."/>
            <person name="Rogers Y.-H."/>
            <person name="Friedman R."/>
            <person name="Frazier M."/>
            <person name="Venter J.C."/>
        </authorList>
    </citation>
    <scope>NUCLEOTIDE SEQUENCE [LARGE SCALE GENOMIC DNA]</scope>
    <source>
        <strain evidence="2 3">PCC 7420</strain>
    </source>
</reference>
<dbReference type="HOGENOM" id="CLU_554027_0_0_3"/>
<evidence type="ECO:0000313" key="3">
    <source>
        <dbReference type="Proteomes" id="UP000003835"/>
    </source>
</evidence>
<dbReference type="SUPFAM" id="SSF56935">
    <property type="entry name" value="Porins"/>
    <property type="match status" value="1"/>
</dbReference>
<dbReference type="EMBL" id="DS989853">
    <property type="protein sequence ID" value="EDX74408.1"/>
    <property type="molecule type" value="Genomic_DNA"/>
</dbReference>
<sequence>MFIVQELVMSVNGFNYGLEFLLFLRNVSKMRWHYRRIFIGTVGFWILSVGRLQAISQAAFNQVDSMPFSDNLVELDKTLAEKSVTPKSGIKENLSLHRTHDSPPIYKSAISPSLEPIPYPSPPEVTLNFALASSPEIPTQTDSCLTEVSSTELHYPSDQSPLLIAAPENFNPGLRLPPESPELPSQPSSASSSTEWIVLEGLTTDFRYDHDNFDQRNLFVEETAQFRLRNGNIVRFKTGLNSFEHPDVDSVTNIPIQVGWEGKIDQVTVEVAGGVDWFDRLPTALNLSARVEAPIAAKVSPTGELESGIFPAFIVEQAPYKFNAETLDNQITAWRFGPNLYWQIAPDTSFFTFLRVGLYNDGNQEWQSFSRLEQKMGQFYLAANLFTWSYQEDLETQNGYFSPPDFLVYNAEIGWEGDIFEFLSCRLAATLGRQRLDGEFDNANGYEARCTAKISPNVEADFGYRYTNVQNRATGDSDYNNDAFSGQVRISF</sequence>